<evidence type="ECO:0000256" key="1">
    <source>
        <dbReference type="SAM" id="Phobius"/>
    </source>
</evidence>
<protein>
    <recommendedName>
        <fullName evidence="4">DUF2938 domain-containing protein</fullName>
    </recommendedName>
</protein>
<dbReference type="Pfam" id="PF11158">
    <property type="entry name" value="DUF2938"/>
    <property type="match status" value="1"/>
</dbReference>
<organism evidence="2 3">
    <name type="scientific">Steroidobacter agaridevorans</name>
    <dbReference type="NCBI Taxonomy" id="2695856"/>
    <lineage>
        <taxon>Bacteria</taxon>
        <taxon>Pseudomonadati</taxon>
        <taxon>Pseudomonadota</taxon>
        <taxon>Gammaproteobacteria</taxon>
        <taxon>Steroidobacterales</taxon>
        <taxon>Steroidobacteraceae</taxon>
        <taxon>Steroidobacter</taxon>
    </lineage>
</organism>
<gene>
    <name evidence="2" type="ORF">GCM10011487_06450</name>
</gene>
<evidence type="ECO:0008006" key="4">
    <source>
        <dbReference type="Google" id="ProtNLM"/>
    </source>
</evidence>
<comment type="caution">
    <text evidence="2">The sequence shown here is derived from an EMBL/GenBank/DDBJ whole genome shotgun (WGS) entry which is preliminary data.</text>
</comment>
<evidence type="ECO:0000313" key="3">
    <source>
        <dbReference type="Proteomes" id="UP000445000"/>
    </source>
</evidence>
<feature type="transmembrane region" description="Helical" evidence="1">
    <location>
        <begin position="135"/>
        <end position="157"/>
    </location>
</feature>
<sequence length="160" mass="16954">MNAVLAIIVTGIGATAVMDVWGAIRKRLFGIPPADYAMVGRWIGHMTRGTFRHDRIAAAAPIPGERALGWIVHYGTGVAFAAGLIWIVGSEWLRQPALIPALAFGIGTVAAPFLLMQPGMGAGVAASRTPKPWSARLQSLITHAVFGFGLWATGWVLQQG</sequence>
<dbReference type="InterPro" id="IPR021329">
    <property type="entry name" value="DUF2938"/>
</dbReference>
<name>A0A829Y6P4_9GAMM</name>
<accession>A0A829Y6P4</accession>
<evidence type="ECO:0000313" key="2">
    <source>
        <dbReference type="EMBL" id="GFE78645.1"/>
    </source>
</evidence>
<keyword evidence="3" id="KW-1185">Reference proteome</keyword>
<keyword evidence="1" id="KW-0812">Transmembrane</keyword>
<keyword evidence="1" id="KW-1133">Transmembrane helix</keyword>
<feature type="transmembrane region" description="Helical" evidence="1">
    <location>
        <begin position="71"/>
        <end position="89"/>
    </location>
</feature>
<dbReference type="Proteomes" id="UP000445000">
    <property type="component" value="Unassembled WGS sequence"/>
</dbReference>
<dbReference type="EMBL" id="BLJN01000001">
    <property type="protein sequence ID" value="GFE78645.1"/>
    <property type="molecule type" value="Genomic_DNA"/>
</dbReference>
<feature type="transmembrane region" description="Helical" evidence="1">
    <location>
        <begin position="96"/>
        <end position="115"/>
    </location>
</feature>
<keyword evidence="1" id="KW-0472">Membrane</keyword>
<proteinExistence type="predicted"/>
<dbReference type="AlphaFoldDB" id="A0A829Y6P4"/>
<reference evidence="3" key="1">
    <citation type="submission" date="2020-01" db="EMBL/GenBank/DDBJ databases">
        <title>'Steroidobacter agaridevorans' sp. nov., agar-degrading bacteria isolated from rhizosphere soils.</title>
        <authorList>
            <person name="Ikenaga M."/>
            <person name="Kataoka M."/>
            <person name="Murouchi A."/>
            <person name="Katsuragi S."/>
            <person name="Sakai M."/>
        </authorList>
    </citation>
    <scope>NUCLEOTIDE SEQUENCE [LARGE SCALE GENOMIC DNA]</scope>
    <source>
        <strain evidence="3">YU21-B</strain>
    </source>
</reference>
<dbReference type="RefSeq" id="WP_161810518.1">
    <property type="nucleotide sequence ID" value="NZ_BLJN01000001.1"/>
</dbReference>